<dbReference type="AlphaFoldDB" id="A0A8J8C6D5"/>
<name>A0A8J8C6D5_9EURY</name>
<evidence type="ECO:0000259" key="1">
    <source>
        <dbReference type="Pfam" id="PF25922"/>
    </source>
</evidence>
<reference evidence="2 3" key="1">
    <citation type="submission" date="2021-06" db="EMBL/GenBank/DDBJ databases">
        <title>New haloarchaea isolates fom saline soil.</title>
        <authorList>
            <person name="Duran-Viseras A."/>
            <person name="Sanchez-Porro C.S."/>
            <person name="Ventosa A."/>
        </authorList>
    </citation>
    <scope>NUCLEOTIDE SEQUENCE [LARGE SCALE GENOMIC DNA]</scope>
    <source>
        <strain evidence="2 3">JCM 183640</strain>
    </source>
</reference>
<feature type="domain" description="DUF7968" evidence="1">
    <location>
        <begin position="4"/>
        <end position="83"/>
    </location>
</feature>
<dbReference type="InterPro" id="IPR058274">
    <property type="entry name" value="DUF7968"/>
</dbReference>
<evidence type="ECO:0000313" key="3">
    <source>
        <dbReference type="Proteomes" id="UP000766550"/>
    </source>
</evidence>
<comment type="caution">
    <text evidence="2">The sequence shown here is derived from an EMBL/GenBank/DDBJ whole genome shotgun (WGS) entry which is preliminary data.</text>
</comment>
<protein>
    <recommendedName>
        <fullName evidence="1">DUF7968 domain-containing protein</fullName>
    </recommendedName>
</protein>
<gene>
    <name evidence="2" type="ORF">KTS45_17985</name>
</gene>
<proteinExistence type="predicted"/>
<organism evidence="2 3">
    <name type="scientific">Haloarcula limicola</name>
    <dbReference type="NCBI Taxonomy" id="1429915"/>
    <lineage>
        <taxon>Archaea</taxon>
        <taxon>Methanobacteriati</taxon>
        <taxon>Methanobacteriota</taxon>
        <taxon>Stenosarchaea group</taxon>
        <taxon>Halobacteria</taxon>
        <taxon>Halobacteriales</taxon>
        <taxon>Haloarculaceae</taxon>
        <taxon>Haloarcula</taxon>
    </lineage>
</organism>
<dbReference type="OrthoDB" id="239888at2157"/>
<dbReference type="Pfam" id="PF25922">
    <property type="entry name" value="DUF7968"/>
    <property type="match status" value="1"/>
</dbReference>
<dbReference type="RefSeq" id="WP_162318701.1">
    <property type="nucleotide sequence ID" value="NZ_JAHQXF010000003.1"/>
</dbReference>
<dbReference type="EMBL" id="JAHQXF010000003">
    <property type="protein sequence ID" value="MBV0926099.1"/>
    <property type="molecule type" value="Genomic_DNA"/>
</dbReference>
<dbReference type="Proteomes" id="UP000766550">
    <property type="component" value="Unassembled WGS sequence"/>
</dbReference>
<accession>A0A8J8C6D5</accession>
<sequence length="86" mass="9504">MSDAERVRLRYAPDDDAIASALRGETFELYLRRSKTGPVESGDEWEEVVNDGCGRTKPVTLRVESVVGGSTVGERTRFEFHAATAE</sequence>
<evidence type="ECO:0000313" key="2">
    <source>
        <dbReference type="EMBL" id="MBV0926099.1"/>
    </source>
</evidence>
<keyword evidence="3" id="KW-1185">Reference proteome</keyword>